<reference evidence="6" key="1">
    <citation type="submission" date="2022-10" db="EMBL/GenBank/DDBJ databases">
        <title>The complete genomes of actinobacterial strains from the NBC collection.</title>
        <authorList>
            <person name="Joergensen T.S."/>
            <person name="Alvarez Arevalo M."/>
            <person name="Sterndorff E.B."/>
            <person name="Faurdal D."/>
            <person name="Vuksanovic O."/>
            <person name="Mourched A.-S."/>
            <person name="Charusanti P."/>
            <person name="Shaw S."/>
            <person name="Blin K."/>
            <person name="Weber T."/>
        </authorList>
    </citation>
    <scope>NUCLEOTIDE SEQUENCE</scope>
    <source>
        <strain evidence="6">NBC_00686</strain>
    </source>
</reference>
<evidence type="ECO:0000256" key="2">
    <source>
        <dbReference type="ARBA" id="ARBA00023125"/>
    </source>
</evidence>
<evidence type="ECO:0000256" key="1">
    <source>
        <dbReference type="ARBA" id="ARBA00023015"/>
    </source>
</evidence>
<dbReference type="InterPro" id="IPR000792">
    <property type="entry name" value="Tscrpt_reg_LuxR_C"/>
</dbReference>
<dbReference type="Proteomes" id="UP001432168">
    <property type="component" value="Chromosome"/>
</dbReference>
<dbReference type="Pfam" id="PF00196">
    <property type="entry name" value="GerE"/>
    <property type="match status" value="1"/>
</dbReference>
<dbReference type="PANTHER" id="PTHR44688">
    <property type="entry name" value="DNA-BINDING TRANSCRIPTIONAL ACTIVATOR DEVR_DOSR"/>
    <property type="match status" value="1"/>
</dbReference>
<protein>
    <submittedName>
        <fullName evidence="6">LuxR C-terminal-related transcriptional regulator</fullName>
    </submittedName>
</protein>
<dbReference type="EMBL" id="CP109011">
    <property type="protein sequence ID" value="WUT41696.1"/>
    <property type="molecule type" value="Genomic_DNA"/>
</dbReference>
<name>A0ABZ1WPP2_9ACTN</name>
<dbReference type="PRINTS" id="PR00038">
    <property type="entry name" value="HTHLUXR"/>
</dbReference>
<evidence type="ECO:0000313" key="7">
    <source>
        <dbReference type="Proteomes" id="UP001432168"/>
    </source>
</evidence>
<proteinExistence type="predicted"/>
<organism evidence="6 7">
    <name type="scientific">Streptomyces pseudovenezuelae</name>
    <dbReference type="NCBI Taxonomy" id="67350"/>
    <lineage>
        <taxon>Bacteria</taxon>
        <taxon>Bacillati</taxon>
        <taxon>Actinomycetota</taxon>
        <taxon>Actinomycetes</taxon>
        <taxon>Kitasatosporales</taxon>
        <taxon>Streptomycetaceae</taxon>
        <taxon>Streptomyces</taxon>
        <taxon>Streptomyces aurantiacus group</taxon>
    </lineage>
</organism>
<dbReference type="InterPro" id="IPR036388">
    <property type="entry name" value="WH-like_DNA-bd_sf"/>
</dbReference>
<evidence type="ECO:0000256" key="4">
    <source>
        <dbReference type="SAM" id="MobiDB-lite"/>
    </source>
</evidence>
<evidence type="ECO:0000313" key="6">
    <source>
        <dbReference type="EMBL" id="WUT41696.1"/>
    </source>
</evidence>
<feature type="compositionally biased region" description="Basic residues" evidence="4">
    <location>
        <begin position="70"/>
        <end position="80"/>
    </location>
</feature>
<dbReference type="InterPro" id="IPR016032">
    <property type="entry name" value="Sig_transdc_resp-reg_C-effctor"/>
</dbReference>
<dbReference type="PANTHER" id="PTHR44688:SF16">
    <property type="entry name" value="DNA-BINDING TRANSCRIPTIONAL ACTIVATOR DEVR_DOSR"/>
    <property type="match status" value="1"/>
</dbReference>
<evidence type="ECO:0000256" key="3">
    <source>
        <dbReference type="ARBA" id="ARBA00023163"/>
    </source>
</evidence>
<dbReference type="SUPFAM" id="SSF46894">
    <property type="entry name" value="C-terminal effector domain of the bipartite response regulators"/>
    <property type="match status" value="1"/>
</dbReference>
<gene>
    <name evidence="6" type="ORF">OG929_05210</name>
</gene>
<dbReference type="PROSITE" id="PS50043">
    <property type="entry name" value="HTH_LUXR_2"/>
    <property type="match status" value="1"/>
</dbReference>
<keyword evidence="3" id="KW-0804">Transcription</keyword>
<feature type="domain" description="HTH luxR-type" evidence="5">
    <location>
        <begin position="1"/>
        <end position="53"/>
    </location>
</feature>
<keyword evidence="1" id="KW-0805">Transcription regulation</keyword>
<dbReference type="SMART" id="SM00421">
    <property type="entry name" value="HTH_LUXR"/>
    <property type="match status" value="1"/>
</dbReference>
<feature type="region of interest" description="Disordered" evidence="4">
    <location>
        <begin position="37"/>
        <end position="80"/>
    </location>
</feature>
<keyword evidence="7" id="KW-1185">Reference proteome</keyword>
<dbReference type="PROSITE" id="PS00622">
    <property type="entry name" value="HTH_LUXR_1"/>
    <property type="match status" value="1"/>
</dbReference>
<dbReference type="CDD" id="cd06170">
    <property type="entry name" value="LuxR_C_like"/>
    <property type="match status" value="1"/>
</dbReference>
<dbReference type="Gene3D" id="1.10.10.10">
    <property type="entry name" value="Winged helix-like DNA-binding domain superfamily/Winged helix DNA-binding domain"/>
    <property type="match status" value="1"/>
</dbReference>
<accession>A0ABZ1WPP2</accession>
<sequence length="80" mass="8657">MLTRAAAGRTNQAIAQALFLSPRTVHSHIEHLLRKTGAASRAEAPYASGPVTWLTSGLRRQASEPGRRPSAGRRRPGGWE</sequence>
<dbReference type="RefSeq" id="WP_329259392.1">
    <property type="nucleotide sequence ID" value="NZ_CP109011.1"/>
</dbReference>
<keyword evidence="2" id="KW-0238">DNA-binding</keyword>
<evidence type="ECO:0000259" key="5">
    <source>
        <dbReference type="PROSITE" id="PS50043"/>
    </source>
</evidence>